<sequence length="228" mass="25607">MHQRYAVYFTPPTDHPLAAFGAGWLGWDIAKGEPAAHPRLDGLPLPVDQITATPRRYGLHGTLKAPFVLHPDFSAEDLLHAVREYGSQQGPVEIGLLKLDSIKQFIALRPADPDPAFVALVGDVVMALDRFRAPMDPQELQRRRGTNLSPRQDELLRLWGYPYVLDEFRFHVTLSGSLSDNQQAQTRAVLEKTLEPHLKRPFMLNALCLCGQLENGCFQIIERVPLRG</sequence>
<evidence type="ECO:0000313" key="2">
    <source>
        <dbReference type="Proteomes" id="UP000628017"/>
    </source>
</evidence>
<dbReference type="Gene3D" id="3.90.1140.10">
    <property type="entry name" value="Cyclic phosphodiesterase"/>
    <property type="match status" value="1"/>
</dbReference>
<protein>
    <submittedName>
        <fullName evidence="1">Phosphonate metabolism protein</fullName>
    </submittedName>
</protein>
<dbReference type="Proteomes" id="UP000628017">
    <property type="component" value="Unassembled WGS sequence"/>
</dbReference>
<evidence type="ECO:0000313" key="1">
    <source>
        <dbReference type="EMBL" id="GGA17268.1"/>
    </source>
</evidence>
<dbReference type="InterPro" id="IPR009389">
    <property type="entry name" value="DUF1045"/>
</dbReference>
<dbReference type="RefSeq" id="WP_188673442.1">
    <property type="nucleotide sequence ID" value="NZ_BMKA01000002.1"/>
</dbReference>
<dbReference type="PIRSF" id="PIRSF033328">
    <property type="entry name" value="Phest_Mll4975"/>
    <property type="match status" value="1"/>
</dbReference>
<reference evidence="1" key="1">
    <citation type="journal article" date="2014" name="Int. J. Syst. Evol. Microbiol.">
        <title>Complete genome sequence of Corynebacterium casei LMG S-19264T (=DSM 44701T), isolated from a smear-ripened cheese.</title>
        <authorList>
            <consortium name="US DOE Joint Genome Institute (JGI-PGF)"/>
            <person name="Walter F."/>
            <person name="Albersmeier A."/>
            <person name="Kalinowski J."/>
            <person name="Ruckert C."/>
        </authorList>
    </citation>
    <scope>NUCLEOTIDE SEQUENCE</scope>
    <source>
        <strain evidence="1">CGMCC 1.15880</strain>
    </source>
</reference>
<proteinExistence type="predicted"/>
<comment type="caution">
    <text evidence="1">The sequence shown here is derived from an EMBL/GenBank/DDBJ whole genome shotgun (WGS) entry which is preliminary data.</text>
</comment>
<dbReference type="Pfam" id="PF06299">
    <property type="entry name" value="DUF1045"/>
    <property type="match status" value="1"/>
</dbReference>
<organism evidence="1 2">
    <name type="scientific">Neptunicoccus cionae</name>
    <dbReference type="NCBI Taxonomy" id="2035344"/>
    <lineage>
        <taxon>Bacteria</taxon>
        <taxon>Pseudomonadati</taxon>
        <taxon>Pseudomonadota</taxon>
        <taxon>Alphaproteobacteria</taxon>
        <taxon>Rhodobacterales</taxon>
        <taxon>Paracoccaceae</taxon>
        <taxon>Neptunicoccus</taxon>
    </lineage>
</organism>
<reference evidence="1" key="2">
    <citation type="submission" date="2020-09" db="EMBL/GenBank/DDBJ databases">
        <authorList>
            <person name="Sun Q."/>
            <person name="Zhou Y."/>
        </authorList>
    </citation>
    <scope>NUCLEOTIDE SEQUENCE</scope>
    <source>
        <strain evidence="1">CGMCC 1.15880</strain>
    </source>
</reference>
<dbReference type="EMBL" id="BMKA01000002">
    <property type="protein sequence ID" value="GGA17268.1"/>
    <property type="molecule type" value="Genomic_DNA"/>
</dbReference>
<dbReference type="AlphaFoldDB" id="A0A916QVZ7"/>
<gene>
    <name evidence="1" type="ORF">GCM10011498_17310</name>
</gene>
<accession>A0A916QVZ7</accession>
<keyword evidence="2" id="KW-1185">Reference proteome</keyword>
<name>A0A916QVZ7_9RHOB</name>